<proteinExistence type="predicted"/>
<evidence type="ECO:0000313" key="2">
    <source>
        <dbReference type="Proteomes" id="UP000617743"/>
    </source>
</evidence>
<protein>
    <recommendedName>
        <fullName evidence="3">Restriction endonuclease type IV Mrr domain-containing protein</fullName>
    </recommendedName>
</protein>
<organism evidence="1 2">
    <name type="scientific">Streptomyces lomondensis</name>
    <dbReference type="NCBI Taxonomy" id="68229"/>
    <lineage>
        <taxon>Bacteria</taxon>
        <taxon>Bacillati</taxon>
        <taxon>Actinomycetota</taxon>
        <taxon>Actinomycetes</taxon>
        <taxon>Kitasatosporales</taxon>
        <taxon>Streptomycetaceae</taxon>
        <taxon>Streptomyces</taxon>
    </lineage>
</organism>
<comment type="caution">
    <text evidence="1">The sequence shown here is derived from an EMBL/GenBank/DDBJ whole genome shotgun (WGS) entry which is preliminary data.</text>
</comment>
<accession>A0ABQ2X5J1</accession>
<reference evidence="2" key="1">
    <citation type="journal article" date="2019" name="Int. J. Syst. Evol. Microbiol.">
        <title>The Global Catalogue of Microorganisms (GCM) 10K type strain sequencing project: providing services to taxonomists for standard genome sequencing and annotation.</title>
        <authorList>
            <consortium name="The Broad Institute Genomics Platform"/>
            <consortium name="The Broad Institute Genome Sequencing Center for Infectious Disease"/>
            <person name="Wu L."/>
            <person name="Ma J."/>
        </authorList>
    </citation>
    <scope>NUCLEOTIDE SEQUENCE [LARGE SCALE GENOMIC DNA]</scope>
    <source>
        <strain evidence="2">JCM 4866</strain>
    </source>
</reference>
<evidence type="ECO:0000313" key="1">
    <source>
        <dbReference type="EMBL" id="GGX00396.1"/>
    </source>
</evidence>
<dbReference type="Proteomes" id="UP000617743">
    <property type="component" value="Unassembled WGS sequence"/>
</dbReference>
<dbReference type="EMBL" id="BMWC01000004">
    <property type="protein sequence ID" value="GGX00396.1"/>
    <property type="molecule type" value="Genomic_DNA"/>
</dbReference>
<sequence>MLRGYLLEEAVAWLLRSSGYELLSAADDKEKHPAHRVLEQRHNGLAVRGRGAWHQADALGQFRYVPPFSLPVRLFVEAKFTDQNVKLPTVRNGHGVVHDVNENVVTSVQGAAPSRPRPRYHYSYAIFSTAGFSRDAQEYALAHQISLVDLSMPDFAGLRHLVSTRAQRVHEALDALPAGQRPRVYEIRSHLRRRLLEVSDDYGSFLYGDTVPELPPSVAQPLDDIAGHLNSPQMPGLVLAFPSAPFVLGLASENLYAFVDHARRHPTHTVHLGRLPQAASHPVWRIRPAEDPGAYAMTFSLPQRVESWIRAQEETVNDRARWIKRNVLSTMTVYWQDGDHTLTFQLRYAPVELRQ</sequence>
<name>A0ABQ2X5J1_9ACTN</name>
<evidence type="ECO:0008006" key="3">
    <source>
        <dbReference type="Google" id="ProtNLM"/>
    </source>
</evidence>
<keyword evidence="2" id="KW-1185">Reference proteome</keyword>
<gene>
    <name evidence="1" type="ORF">GCM10010383_32940</name>
</gene>